<dbReference type="InterPro" id="IPR055893">
    <property type="entry name" value="DUF7470"/>
</dbReference>
<reference evidence="2" key="1">
    <citation type="submission" date="2022-06" db="EMBL/GenBank/DDBJ databases">
        <title>Diverse halophilic archaea isolated from saline environments.</title>
        <authorList>
            <person name="Cui H.-L."/>
        </authorList>
    </citation>
    <scope>NUCLEOTIDE SEQUENCE</scope>
    <source>
        <strain evidence="2">WLHS1</strain>
    </source>
</reference>
<organism evidence="2 3">
    <name type="scientific">Natronosalvus rutilus</name>
    <dbReference type="NCBI Taxonomy" id="2953753"/>
    <lineage>
        <taxon>Archaea</taxon>
        <taxon>Methanobacteriati</taxon>
        <taxon>Methanobacteriota</taxon>
        <taxon>Stenosarchaea group</taxon>
        <taxon>Halobacteria</taxon>
        <taxon>Halobacteriales</taxon>
        <taxon>Natrialbaceae</taxon>
        <taxon>Natronosalvus</taxon>
    </lineage>
</organism>
<gene>
    <name evidence="2" type="ORF">NGM29_02560</name>
</gene>
<dbReference type="AlphaFoldDB" id="A0A9E7NB60"/>
<feature type="transmembrane region" description="Helical" evidence="1">
    <location>
        <begin position="5"/>
        <end position="24"/>
    </location>
</feature>
<evidence type="ECO:0000313" key="2">
    <source>
        <dbReference type="EMBL" id="UTF54186.1"/>
    </source>
</evidence>
<protein>
    <submittedName>
        <fullName evidence="2">Uncharacterized protein</fullName>
    </submittedName>
</protein>
<dbReference type="KEGG" id="sawl:NGM29_02560"/>
<keyword evidence="1" id="KW-0472">Membrane</keyword>
<evidence type="ECO:0000256" key="1">
    <source>
        <dbReference type="SAM" id="Phobius"/>
    </source>
</evidence>
<keyword evidence="1" id="KW-0812">Transmembrane</keyword>
<sequence>MRKSLGPLGILGVILAIAGIALIATQNYLIAGGLALMLIGVALVVKSLVTGVLQSFGMV</sequence>
<dbReference type="Proteomes" id="UP001056855">
    <property type="component" value="Chromosome"/>
</dbReference>
<dbReference type="Pfam" id="PF24282">
    <property type="entry name" value="DUF7470"/>
    <property type="match status" value="1"/>
</dbReference>
<name>A0A9E7NB60_9EURY</name>
<accession>A0A9E7NB60</accession>
<feature type="transmembrane region" description="Helical" evidence="1">
    <location>
        <begin position="30"/>
        <end position="53"/>
    </location>
</feature>
<dbReference type="RefSeq" id="WP_254158710.1">
    <property type="nucleotide sequence ID" value="NZ_CP100355.1"/>
</dbReference>
<keyword evidence="3" id="KW-1185">Reference proteome</keyword>
<keyword evidence="1" id="KW-1133">Transmembrane helix</keyword>
<evidence type="ECO:0000313" key="3">
    <source>
        <dbReference type="Proteomes" id="UP001056855"/>
    </source>
</evidence>
<dbReference type="EMBL" id="CP100355">
    <property type="protein sequence ID" value="UTF54186.1"/>
    <property type="molecule type" value="Genomic_DNA"/>
</dbReference>
<proteinExistence type="predicted"/>
<dbReference type="GeneID" id="73288892"/>